<keyword evidence="5" id="KW-1185">Reference proteome</keyword>
<dbReference type="EMBL" id="JAHRIO010003773">
    <property type="protein sequence ID" value="MEQ2159904.1"/>
    <property type="molecule type" value="Genomic_DNA"/>
</dbReference>
<feature type="coiled-coil region" evidence="2">
    <location>
        <begin position="50"/>
        <end position="147"/>
    </location>
</feature>
<evidence type="ECO:0000259" key="3">
    <source>
        <dbReference type="Pfam" id="PF01576"/>
    </source>
</evidence>
<dbReference type="InterPro" id="IPR002928">
    <property type="entry name" value="Myosin_tail"/>
</dbReference>
<reference evidence="4 5" key="1">
    <citation type="submission" date="2021-06" db="EMBL/GenBank/DDBJ databases">
        <authorList>
            <person name="Palmer J.M."/>
        </authorList>
    </citation>
    <scope>NUCLEOTIDE SEQUENCE [LARGE SCALE GENOMIC DNA]</scope>
    <source>
        <strain evidence="4 5">GA_2019</strain>
        <tissue evidence="4">Muscle</tissue>
    </source>
</reference>
<organism evidence="4 5">
    <name type="scientific">Goodea atripinnis</name>
    <dbReference type="NCBI Taxonomy" id="208336"/>
    <lineage>
        <taxon>Eukaryota</taxon>
        <taxon>Metazoa</taxon>
        <taxon>Chordata</taxon>
        <taxon>Craniata</taxon>
        <taxon>Vertebrata</taxon>
        <taxon>Euteleostomi</taxon>
        <taxon>Actinopterygii</taxon>
        <taxon>Neopterygii</taxon>
        <taxon>Teleostei</taxon>
        <taxon>Neoteleostei</taxon>
        <taxon>Acanthomorphata</taxon>
        <taxon>Ovalentaria</taxon>
        <taxon>Atherinomorphae</taxon>
        <taxon>Cyprinodontiformes</taxon>
        <taxon>Goodeidae</taxon>
        <taxon>Goodea</taxon>
    </lineage>
</organism>
<dbReference type="SUPFAM" id="SSF90257">
    <property type="entry name" value="Myosin rod fragments"/>
    <property type="match status" value="1"/>
</dbReference>
<comment type="caution">
    <text evidence="4">The sequence shown here is derived from an EMBL/GenBank/DDBJ whole genome shotgun (WGS) entry which is preliminary data.</text>
</comment>
<evidence type="ECO:0000256" key="1">
    <source>
        <dbReference type="ARBA" id="ARBA00023054"/>
    </source>
</evidence>
<dbReference type="Gene3D" id="1.10.287.1490">
    <property type="match status" value="1"/>
</dbReference>
<proteinExistence type="predicted"/>
<dbReference type="Proteomes" id="UP001476798">
    <property type="component" value="Unassembled WGS sequence"/>
</dbReference>
<evidence type="ECO:0000256" key="2">
    <source>
        <dbReference type="SAM" id="Coils"/>
    </source>
</evidence>
<gene>
    <name evidence="4" type="ORF">GOODEAATRI_027996</name>
</gene>
<evidence type="ECO:0000313" key="5">
    <source>
        <dbReference type="Proteomes" id="UP001476798"/>
    </source>
</evidence>
<name>A0ABV0MLC4_9TELE</name>
<protein>
    <recommendedName>
        <fullName evidence="3">Myosin tail domain-containing protein</fullName>
    </recommendedName>
</protein>
<sequence length="175" mass="20281">MEVSVENEVKETYPDLSKVPQKYHDLKEVFNKIKTKNALAHAVQLAHHDCDLLREQYDEEQEAKAELQRVMSKANSEVAQWRTKYEESQAELEGAQKEARALNTEMFKRKNSCEEALDHLETLKRENKNLQQEISDLTEHISETGKTIHELEKGSQRVLFMSCKLLLCCRSAQSC</sequence>
<dbReference type="Pfam" id="PF01576">
    <property type="entry name" value="Myosin_tail_1"/>
    <property type="match status" value="1"/>
</dbReference>
<accession>A0ABV0MLC4</accession>
<evidence type="ECO:0000313" key="4">
    <source>
        <dbReference type="EMBL" id="MEQ2159904.1"/>
    </source>
</evidence>
<keyword evidence="1 2" id="KW-0175">Coiled coil</keyword>
<feature type="domain" description="Myosin tail" evidence="3">
    <location>
        <begin position="6"/>
        <end position="156"/>
    </location>
</feature>